<organism evidence="2 3">
    <name type="scientific">Paraglaciecola psychrophila 170</name>
    <dbReference type="NCBI Taxonomy" id="1129794"/>
    <lineage>
        <taxon>Bacteria</taxon>
        <taxon>Pseudomonadati</taxon>
        <taxon>Pseudomonadota</taxon>
        <taxon>Gammaproteobacteria</taxon>
        <taxon>Alteromonadales</taxon>
        <taxon>Alteromonadaceae</taxon>
        <taxon>Paraglaciecola</taxon>
    </lineage>
</organism>
<gene>
    <name evidence="2" type="ORF">C427_2444</name>
</gene>
<dbReference type="HOGENOM" id="CLU_3274049_0_0_6"/>
<accession>K6ZLC9</accession>
<keyword evidence="3" id="KW-1185">Reference proteome</keyword>
<evidence type="ECO:0000256" key="1">
    <source>
        <dbReference type="SAM" id="Phobius"/>
    </source>
</evidence>
<keyword evidence="1" id="KW-1133">Transmembrane helix</keyword>
<dbReference type="KEGG" id="gps:C427_2444"/>
<dbReference type="EMBL" id="CP003837">
    <property type="protein sequence ID" value="AGH44553.1"/>
    <property type="molecule type" value="Genomic_DNA"/>
</dbReference>
<dbReference type="AlphaFoldDB" id="K6ZLC9"/>
<dbReference type="PATRIC" id="fig|1129794.4.peg.2423"/>
<dbReference type="STRING" id="1129794.C427_2444"/>
<proteinExistence type="predicted"/>
<feature type="transmembrane region" description="Helical" evidence="1">
    <location>
        <begin position="6"/>
        <end position="24"/>
    </location>
</feature>
<keyword evidence="1" id="KW-0812">Transmembrane</keyword>
<name>K6ZLC9_9ALTE</name>
<evidence type="ECO:0000313" key="2">
    <source>
        <dbReference type="EMBL" id="AGH44553.1"/>
    </source>
</evidence>
<keyword evidence="1" id="KW-0472">Membrane</keyword>
<dbReference type="Proteomes" id="UP000011864">
    <property type="component" value="Chromosome"/>
</dbReference>
<evidence type="ECO:0000313" key="3">
    <source>
        <dbReference type="Proteomes" id="UP000011864"/>
    </source>
</evidence>
<reference evidence="2 3" key="1">
    <citation type="journal article" date="2013" name="Genome Announc.">
        <title>Complete Genome Sequence of Glaciecola psychrophila Strain 170T.</title>
        <authorList>
            <person name="Yin J."/>
            <person name="Chen J."/>
            <person name="Liu G."/>
            <person name="Yu Y."/>
            <person name="Song L."/>
            <person name="Wang X."/>
            <person name="Qu X."/>
        </authorList>
    </citation>
    <scope>NUCLEOTIDE SEQUENCE [LARGE SCALE GENOMIC DNA]</scope>
    <source>
        <strain evidence="2 3">170</strain>
    </source>
</reference>
<sequence length="41" mass="5058">MVAEHLFSKHLFWVFFIFIYRFKLKPTLNIRMWRLVGVTTA</sequence>
<protein>
    <submittedName>
        <fullName evidence="2">Uncharacterized protein</fullName>
    </submittedName>
</protein>